<dbReference type="RefSeq" id="WP_080800261.1">
    <property type="nucleotide sequence ID" value="NZ_LT828541.1"/>
</dbReference>
<dbReference type="OrthoDB" id="5420152at2"/>
<feature type="compositionally biased region" description="Basic and acidic residues" evidence="1">
    <location>
        <begin position="47"/>
        <end position="56"/>
    </location>
</feature>
<accession>A0A1W1HG91</accession>
<sequence>MKGFIAGILGIFIFTCISTGEEIRVKCPGTSAPGISSPSPALLSPPKETETKEDRNSVTSPISGKTKNVSSQLVRVNALISDKTNNSLISARTKNCTTCGHLVITEFPVKKVLGRYPLDKDQTFALTFIHSVSKTRVKDIFEIRSGQIIQTKEFFQTHGAGLPSAPDEPGGTSWEKTSEGFILNMERPIIKLVVRTDSLYENRLVLPSGTLNLNQWGDQAILIFFEKSI</sequence>
<feature type="region of interest" description="Disordered" evidence="1">
    <location>
        <begin position="29"/>
        <end position="65"/>
    </location>
</feature>
<gene>
    <name evidence="2" type="ORF">MTBBW1_340042</name>
</gene>
<reference evidence="2 3" key="1">
    <citation type="submission" date="2017-03" db="EMBL/GenBank/DDBJ databases">
        <authorList>
            <person name="Afonso C.L."/>
            <person name="Miller P.J."/>
            <person name="Scott M.A."/>
            <person name="Spackman E."/>
            <person name="Goraichik I."/>
            <person name="Dimitrov K.M."/>
            <person name="Suarez D.L."/>
            <person name="Swayne D.E."/>
        </authorList>
    </citation>
    <scope>NUCLEOTIDE SEQUENCE [LARGE SCALE GENOMIC DNA]</scope>
    <source>
        <strain evidence="2">PRJEB14757</strain>
    </source>
</reference>
<feature type="compositionally biased region" description="Low complexity" evidence="1">
    <location>
        <begin position="29"/>
        <end position="46"/>
    </location>
</feature>
<evidence type="ECO:0000313" key="2">
    <source>
        <dbReference type="EMBL" id="SLM31490.1"/>
    </source>
</evidence>
<dbReference type="Proteomes" id="UP000191931">
    <property type="component" value="Unassembled WGS sequence"/>
</dbReference>
<proteinExistence type="predicted"/>
<name>A0A1W1HG91_9BACT</name>
<evidence type="ECO:0000256" key="1">
    <source>
        <dbReference type="SAM" id="MobiDB-lite"/>
    </source>
</evidence>
<dbReference type="Pfam" id="PF08905">
    <property type="entry name" value="DUF1850"/>
    <property type="match status" value="1"/>
</dbReference>
<dbReference type="EMBL" id="FWEV01000268">
    <property type="protein sequence ID" value="SLM31490.1"/>
    <property type="molecule type" value="Genomic_DNA"/>
</dbReference>
<evidence type="ECO:0000313" key="3">
    <source>
        <dbReference type="Proteomes" id="UP000191931"/>
    </source>
</evidence>
<dbReference type="InterPro" id="IPR015001">
    <property type="entry name" value="DUF1850"/>
</dbReference>
<keyword evidence="3" id="KW-1185">Reference proteome</keyword>
<dbReference type="AlphaFoldDB" id="A0A1W1HG91"/>
<protein>
    <submittedName>
        <fullName evidence="2">Uncharacterized protein</fullName>
    </submittedName>
</protein>
<organism evidence="2 3">
    <name type="scientific">Desulfamplus magnetovallimortis</name>
    <dbReference type="NCBI Taxonomy" id="1246637"/>
    <lineage>
        <taxon>Bacteria</taxon>
        <taxon>Pseudomonadati</taxon>
        <taxon>Thermodesulfobacteriota</taxon>
        <taxon>Desulfobacteria</taxon>
        <taxon>Desulfobacterales</taxon>
        <taxon>Desulfobacteraceae</taxon>
        <taxon>Desulfamplus</taxon>
    </lineage>
</organism>
<dbReference type="STRING" id="1246637.MTBBW1_340042"/>